<gene>
    <name evidence="1" type="ORF">BLL42_04200</name>
</gene>
<sequence>MRKFSSGVEDKLYIPLSEQKANALVASNTAFEMLDVLTDAEIAAVLMIQHLTSFDQGRSMVFPAERLLANLVAWGVRQKQGGGNLVQEVKRLFDVSKLSAGLDVLHETGLELLSQDDVDAGEYLLGDGSWDFEYRVRHYKKVAAFKAEVETPKGKLLVLSAPQDLIVRSFLAEKDESIHIQGYAGTGKTYLISSLAKFMDPCTTLVLAQTQAQLYQLTYRLQQGHIVARTFMMLAMELLVSKRPHLVEAADDYLNLKDSEVSRVLNIGSVGVITPARVTAICRRAVKKYCQSGDKYIAKWHLPYIKEDVTPVDVAILVQYTERIWEATISPPVYEVKFPVRGFHLIKYLSLTEEVIPESFAHVIVDESHDLSRPILKILDRSPQAVITLGDEYQCINGPVFKRSKNIRQRDITLSVRAGKNMENILNPLIDAHPTKIKLPFEGGSNDGTKVVYYDVSKVPDRPSTILVDSEWGMFEWFQRLSHAGLRFALLHGSKQEFVDFMTDCINLFHRGAQPKHRILFFHTSWESLAQAQINNGVFEKIEAMLVRGYDIDKLKVSLLLLDDVSPSGYQLGMVGNVKNAEFDSVMLAPDLLNEIRPGDVLGYDRKICALYTGGSRAKYELLVPGGIGEWIGSQKYNATKSK</sequence>
<dbReference type="InterPro" id="IPR027417">
    <property type="entry name" value="P-loop_NTPase"/>
</dbReference>
<dbReference type="Gene3D" id="3.40.50.300">
    <property type="entry name" value="P-loop containing nucleotide triphosphate hydrolases"/>
    <property type="match status" value="1"/>
</dbReference>
<dbReference type="RefSeq" id="WP_071550929.1">
    <property type="nucleotide sequence ID" value="NZ_CP017886.1"/>
</dbReference>
<dbReference type="AlphaFoldDB" id="A0A1J0EGA7"/>
<protein>
    <submittedName>
        <fullName evidence="1">Uncharacterized protein</fullName>
    </submittedName>
</protein>
<evidence type="ECO:0000313" key="1">
    <source>
        <dbReference type="EMBL" id="APC14955.1"/>
    </source>
</evidence>
<dbReference type="GeneID" id="46907410"/>
<proteinExistence type="predicted"/>
<accession>A0A1J0EGA7</accession>
<name>A0A1J0EGA7_9PSED</name>
<dbReference type="OrthoDB" id="6046980at2"/>
<dbReference type="EMBL" id="CP017886">
    <property type="protein sequence ID" value="APC14955.1"/>
    <property type="molecule type" value="Genomic_DNA"/>
</dbReference>
<dbReference type="Proteomes" id="UP000182567">
    <property type="component" value="Chromosome"/>
</dbReference>
<reference evidence="2" key="1">
    <citation type="submission" date="2016-10" db="EMBL/GenBank/DDBJ databases">
        <title>Pseudomonas frederiksbergensis ERGS4:02 complete genome.</title>
        <authorList>
            <person name="Kumar R."/>
            <person name="Acharya V."/>
            <person name="Singh D."/>
        </authorList>
    </citation>
    <scope>NUCLEOTIDE SEQUENCE [LARGE SCALE GENOMIC DNA]</scope>
    <source>
        <strain evidence="2">ERGS4:02</strain>
    </source>
</reference>
<dbReference type="SUPFAM" id="SSF52540">
    <property type="entry name" value="P-loop containing nucleoside triphosphate hydrolases"/>
    <property type="match status" value="1"/>
</dbReference>
<evidence type="ECO:0000313" key="2">
    <source>
        <dbReference type="Proteomes" id="UP000182567"/>
    </source>
</evidence>
<organism evidence="1 2">
    <name type="scientific">Pseudomonas frederiksbergensis</name>
    <dbReference type="NCBI Taxonomy" id="104087"/>
    <lineage>
        <taxon>Bacteria</taxon>
        <taxon>Pseudomonadati</taxon>
        <taxon>Pseudomonadota</taxon>
        <taxon>Gammaproteobacteria</taxon>
        <taxon>Pseudomonadales</taxon>
        <taxon>Pseudomonadaceae</taxon>
        <taxon>Pseudomonas</taxon>
    </lineage>
</organism>